<dbReference type="InParanoid" id="E5A7U2"/>
<dbReference type="STRING" id="985895.E5A7U2"/>
<dbReference type="OrthoDB" id="10267235at2759"/>
<dbReference type="InterPro" id="IPR007521">
    <property type="entry name" value="Choline_kin_N"/>
</dbReference>
<gene>
    <name evidence="4" type="ORF">LEMA_P089260.1</name>
</gene>
<evidence type="ECO:0000256" key="1">
    <source>
        <dbReference type="ARBA" id="ARBA00038211"/>
    </source>
</evidence>
<sequence length="873" mass="99346">MASTNWHAEKPDGLNQSSSSTREHAAGESTSPQSSVKGSSIFSSLSSTLVAWPLHPKFVPKVAIMLRSRWQSDRAQLPDALEQATYFNRVVSFPDESISPLMIAKNKDLEQKDYLDLDKTTRQYSASVSRKRLSGRPSVERLGSFKPQNSDGNPSLNSLLSNSSTENLSDSHHVHDNLLKQVGTWLKQERQRRHARRAKRKAQKEVSREMESAVGTEAQRGRTSSESSQEGSVALDQLAQILEKTLSIKPAEARKRSQHIRRLSTGLKRHSAISNESDYFDSVDQLVPGCDAILDNSKTMAYNVDEPSAEPQTAASEKQARKERKAWTDFRYEILRLIHTLKLKGWRKVAMEQSNEIHVQRLSGALTNAVYVVSPPKNLRYQEERNDGTPKPRNPPPKLLLRVYGLQADHLIDRESELQILTRLARKRIGPRLLGTFKNGRFEEFLNAKPLTAKELRNMETSVQIAKRMRELHEGIDLLKDEREAGPFVWQNWDKWVERCEQVVTWLDQQVRESRQNADQSSVDKWKQRGFVCGMEWPVFRQTVEKYRRWLEEQYGGLDKINERMVFSHNDTQYGNILRMMPEGESPLLLPANQHKQLVVIDFEYANANLPGLEFANHFVQSEWTYNYHDAEAPWRCNEKYYPTIEEQYRFIRAYLTHTPSHKAAGGYASNPATPRLGPLPSSGSTTALAATATPTSISAFMLDSRAPPGEKYTEQEAIAERQTEEEVRRLLAETKLWRLANSAMWVAWGIVQAHIPGMPDFEAQEKEAARNMDANAAMLDGATAEMKAVAEVEENEQAGIVSSEKAEADVDACEQADQDANLFKKQDEEEFDYLSYANDRALFVWGDAIRMGIVKADELPEELRQRVKIVEY</sequence>
<feature type="region of interest" description="Disordered" evidence="2">
    <location>
        <begin position="1"/>
        <end position="38"/>
    </location>
</feature>
<dbReference type="VEuPathDB" id="FungiDB:LEMA_P089260.1"/>
<dbReference type="HOGENOM" id="CLU_012712_4_0_1"/>
<evidence type="ECO:0000259" key="3">
    <source>
        <dbReference type="Pfam" id="PF04428"/>
    </source>
</evidence>
<evidence type="ECO:0000313" key="5">
    <source>
        <dbReference type="Proteomes" id="UP000002668"/>
    </source>
</evidence>
<reference evidence="5" key="1">
    <citation type="journal article" date="2011" name="Nat. Commun.">
        <title>Effector diversification within compartments of the Leptosphaeria maculans genome affected by Repeat-Induced Point mutations.</title>
        <authorList>
            <person name="Rouxel T."/>
            <person name="Grandaubert J."/>
            <person name="Hane J.K."/>
            <person name="Hoede C."/>
            <person name="van de Wouw A.P."/>
            <person name="Couloux A."/>
            <person name="Dominguez V."/>
            <person name="Anthouard V."/>
            <person name="Bally P."/>
            <person name="Bourras S."/>
            <person name="Cozijnsen A.J."/>
            <person name="Ciuffetti L.M."/>
            <person name="Degrave A."/>
            <person name="Dilmaghani A."/>
            <person name="Duret L."/>
            <person name="Fudal I."/>
            <person name="Goodwin S.B."/>
            <person name="Gout L."/>
            <person name="Glaser N."/>
            <person name="Linglin J."/>
            <person name="Kema G.H.J."/>
            <person name="Lapalu N."/>
            <person name="Lawrence C.B."/>
            <person name="May K."/>
            <person name="Meyer M."/>
            <person name="Ollivier B."/>
            <person name="Poulain J."/>
            <person name="Schoch C.L."/>
            <person name="Simon A."/>
            <person name="Spatafora J.W."/>
            <person name="Stachowiak A."/>
            <person name="Turgeon B.G."/>
            <person name="Tyler B.M."/>
            <person name="Vincent D."/>
            <person name="Weissenbach J."/>
            <person name="Amselem J."/>
            <person name="Quesneville H."/>
            <person name="Oliver R.P."/>
            <person name="Wincker P."/>
            <person name="Balesdent M.-H."/>
            <person name="Howlett B.J."/>
        </authorList>
    </citation>
    <scope>NUCLEOTIDE SEQUENCE [LARGE SCALE GENOMIC DNA]</scope>
    <source>
        <strain evidence="5">JN3 / isolate v23.1.3 / race Av1-4-5-6-7-8</strain>
    </source>
</reference>
<dbReference type="eggNOG" id="KOG2686">
    <property type="taxonomic scope" value="Eukaryota"/>
</dbReference>
<feature type="region of interest" description="Disordered" evidence="2">
    <location>
        <begin position="185"/>
        <end position="232"/>
    </location>
</feature>
<feature type="domain" description="Choline kinase N-terminal" evidence="3">
    <location>
        <begin position="284"/>
        <end position="350"/>
    </location>
</feature>
<evidence type="ECO:0000313" key="4">
    <source>
        <dbReference type="EMBL" id="CBX99687.1"/>
    </source>
</evidence>
<dbReference type="Pfam" id="PF04428">
    <property type="entry name" value="Choline_kin_N"/>
    <property type="match status" value="1"/>
</dbReference>
<dbReference type="Gene3D" id="3.90.1200.10">
    <property type="match status" value="1"/>
</dbReference>
<dbReference type="EMBL" id="FP929136">
    <property type="protein sequence ID" value="CBX99687.1"/>
    <property type="molecule type" value="Genomic_DNA"/>
</dbReference>
<dbReference type="GO" id="GO:0005737">
    <property type="term" value="C:cytoplasm"/>
    <property type="evidence" value="ECO:0007669"/>
    <property type="project" value="TreeGrafter"/>
</dbReference>
<dbReference type="GO" id="GO:0004305">
    <property type="term" value="F:ethanolamine kinase activity"/>
    <property type="evidence" value="ECO:0007669"/>
    <property type="project" value="TreeGrafter"/>
</dbReference>
<feature type="compositionally biased region" description="Basic residues" evidence="2">
    <location>
        <begin position="190"/>
        <end position="202"/>
    </location>
</feature>
<evidence type="ECO:0000256" key="2">
    <source>
        <dbReference type="SAM" id="MobiDB-lite"/>
    </source>
</evidence>
<dbReference type="Gene3D" id="3.30.200.20">
    <property type="entry name" value="Phosphorylase Kinase, domain 1"/>
    <property type="match status" value="1"/>
</dbReference>
<dbReference type="Proteomes" id="UP000002668">
    <property type="component" value="Genome"/>
</dbReference>
<dbReference type="GO" id="GO:0004103">
    <property type="term" value="F:choline kinase activity"/>
    <property type="evidence" value="ECO:0007669"/>
    <property type="project" value="TreeGrafter"/>
</dbReference>
<dbReference type="SUPFAM" id="SSF56112">
    <property type="entry name" value="Protein kinase-like (PK-like)"/>
    <property type="match status" value="1"/>
</dbReference>
<keyword evidence="5" id="KW-1185">Reference proteome</keyword>
<dbReference type="FunCoup" id="E5A7U2">
    <property type="interactions" value="346"/>
</dbReference>
<name>E5A7U2_LEPMJ</name>
<comment type="similarity">
    <text evidence="1">Belongs to the choline/ethanolamine kinase family.</text>
</comment>
<feature type="compositionally biased region" description="Low complexity" evidence="2">
    <location>
        <begin position="149"/>
        <end position="168"/>
    </location>
</feature>
<feature type="region of interest" description="Disordered" evidence="2">
    <location>
        <begin position="125"/>
        <end position="170"/>
    </location>
</feature>
<proteinExistence type="inferred from homology"/>
<dbReference type="PANTHER" id="PTHR22603:SF93">
    <property type="entry name" value="RE24176P"/>
    <property type="match status" value="1"/>
</dbReference>
<dbReference type="OMA" id="CEQVINW"/>
<protein>
    <recommendedName>
        <fullName evidence="3">Choline kinase N-terminal domain-containing protein</fullName>
    </recommendedName>
</protein>
<dbReference type="InterPro" id="IPR011009">
    <property type="entry name" value="Kinase-like_dom_sf"/>
</dbReference>
<dbReference type="PANTHER" id="PTHR22603">
    <property type="entry name" value="CHOLINE/ETHANOALAMINE KINASE"/>
    <property type="match status" value="1"/>
</dbReference>
<dbReference type="GO" id="GO:0006646">
    <property type="term" value="P:phosphatidylethanolamine biosynthetic process"/>
    <property type="evidence" value="ECO:0007669"/>
    <property type="project" value="TreeGrafter"/>
</dbReference>
<dbReference type="AlphaFoldDB" id="E5A7U2"/>
<dbReference type="CDD" id="cd05157">
    <property type="entry name" value="ETNK_euk"/>
    <property type="match status" value="1"/>
</dbReference>
<organism evidence="4 5">
    <name type="scientific">Leptosphaeria maculans (strain JN3 / isolate v23.1.3 / race Av1-4-5-6-7-8)</name>
    <name type="common">Blackleg fungus</name>
    <name type="synonym">Phoma lingam</name>
    <dbReference type="NCBI Taxonomy" id="985895"/>
    <lineage>
        <taxon>Eukaryota</taxon>
        <taxon>Fungi</taxon>
        <taxon>Dikarya</taxon>
        <taxon>Ascomycota</taxon>
        <taxon>Pezizomycotina</taxon>
        <taxon>Dothideomycetes</taxon>
        <taxon>Pleosporomycetidae</taxon>
        <taxon>Pleosporales</taxon>
        <taxon>Pleosporineae</taxon>
        <taxon>Leptosphaeriaceae</taxon>
        <taxon>Plenodomus</taxon>
        <taxon>Plenodomus lingam/Leptosphaeria maculans species complex</taxon>
    </lineage>
</organism>
<dbReference type="Pfam" id="PF01633">
    <property type="entry name" value="Choline_kinase"/>
    <property type="match status" value="1"/>
</dbReference>
<accession>E5A7U2</accession>
<feature type="compositionally biased region" description="Polar residues" evidence="2">
    <location>
        <begin position="221"/>
        <end position="231"/>
    </location>
</feature>